<comment type="subcellular location">
    <subcellularLocation>
        <location evidence="1 6">Nucleus</location>
    </subcellularLocation>
</comment>
<name>F0W3F7_9STRA</name>
<accession>F0W3F7</accession>
<dbReference type="Pfam" id="PF04042">
    <property type="entry name" value="DNA_pol_E_B"/>
    <property type="match status" value="1"/>
</dbReference>
<keyword evidence="4 6" id="KW-0238">DNA-binding</keyword>
<dbReference type="InterPro" id="IPR007185">
    <property type="entry name" value="DNA_pol_a/d/e_bsu"/>
</dbReference>
<comment type="similarity">
    <text evidence="2 6">Belongs to the DNA polymerase epsilon subunit B family.</text>
</comment>
<dbReference type="EMBL" id="FR824065">
    <property type="protein sequence ID" value="CCA16340.1"/>
    <property type="molecule type" value="Genomic_DNA"/>
</dbReference>
<dbReference type="PIRSF" id="PIRSF000799">
    <property type="entry name" value="DNA_pol_eps_2"/>
    <property type="match status" value="1"/>
</dbReference>
<keyword evidence="5 6" id="KW-0539">Nucleus</keyword>
<evidence type="ECO:0000256" key="3">
    <source>
        <dbReference type="ARBA" id="ARBA00022705"/>
    </source>
</evidence>
<dbReference type="HOGENOM" id="CLU_010628_2_1_1"/>
<dbReference type="GO" id="GO:0006261">
    <property type="term" value="P:DNA-templated DNA replication"/>
    <property type="evidence" value="ECO:0007669"/>
    <property type="project" value="InterPro"/>
</dbReference>
<evidence type="ECO:0000256" key="1">
    <source>
        <dbReference type="ARBA" id="ARBA00004123"/>
    </source>
</evidence>
<feature type="domain" description="DNA polymerase alpha/delta/epsilon subunit B" evidence="7">
    <location>
        <begin position="273"/>
        <end position="498"/>
    </location>
</feature>
<gene>
    <name evidence="8" type="primary">AlNc14C13G1525</name>
    <name evidence="9" type="synonym">AlNc14C20G2115</name>
    <name evidence="8" type="ORF">ALNC14_017430</name>
    <name evidence="9" type="ORF">ALNC14_024830</name>
</gene>
<evidence type="ECO:0000256" key="6">
    <source>
        <dbReference type="PIRNR" id="PIRNR000799"/>
    </source>
</evidence>
<dbReference type="InterPro" id="IPR016266">
    <property type="entry name" value="POLE2"/>
</dbReference>
<evidence type="ECO:0000256" key="4">
    <source>
        <dbReference type="ARBA" id="ARBA00023125"/>
    </source>
</evidence>
<dbReference type="PANTHER" id="PTHR12708">
    <property type="entry name" value="DNA POLYMERASE EPSILON SUBUNIT B"/>
    <property type="match status" value="1"/>
</dbReference>
<evidence type="ECO:0000313" key="8">
    <source>
        <dbReference type="EMBL" id="CCA15600.1"/>
    </source>
</evidence>
<dbReference type="GO" id="GO:0008622">
    <property type="term" value="C:epsilon DNA polymerase complex"/>
    <property type="evidence" value="ECO:0007669"/>
    <property type="project" value="UniProtKB-UniRule"/>
</dbReference>
<sequence length="538" mass="60864">MERRQILRTCKLQGLTLRSDALARLHLELESNPTLRLEDVIYALKNSIDQTKISSGVVTLDAVESALDTLLVVSAENEFKPIQLFNAFDSPQLCLNEPTHTYELRDGSSQRLHGTAQDRLQVLRNRFLSVEWRVKRNPIFSKPPSVLGTTTEYIELSNIDSLLGINGIKRVIGMLGQDDRKRTYLEDLTSRIYLDLTEATYTEGLFTTNCTVLVEGEVINDILHVHSMGFPPPETKAESMNVLNGIDPLGVKISDQQLEQMQQLEKTGHHATFIVLSDVHFDDPSVMKHLDMLFQAFEDLLPTLFVLMGNFTSSKALGCGLSRGRLQNFKECFDDLADLILKYPKLAEFSQFILVPGPDDPCASHSLPRHPLMQSVVRDLCKRVPNVVCATNPCRVRYYTQDIVIFRQDLHRIMNRHTLVPIVKPVTNVEAEDCVGDDTNPIEDEKQTKNLSHHILKTIIDQGHLNPLSLLLSPIHWAYDSFLQLFPLPDVLIIGDCSERYQLGYASVAVFHPGPFYVNHSFVLYRPSTNVTEFSIVE</sequence>
<dbReference type="GO" id="GO:0042276">
    <property type="term" value="P:error-prone translesion synthesis"/>
    <property type="evidence" value="ECO:0007669"/>
    <property type="project" value="TreeGrafter"/>
</dbReference>
<comment type="function">
    <text evidence="6">Participates in DNA repair and in chromosomal DNA replication.</text>
</comment>
<dbReference type="PANTHER" id="PTHR12708:SF0">
    <property type="entry name" value="DNA POLYMERASE EPSILON SUBUNIT 2"/>
    <property type="match status" value="1"/>
</dbReference>
<evidence type="ECO:0000259" key="7">
    <source>
        <dbReference type="Pfam" id="PF04042"/>
    </source>
</evidence>
<dbReference type="AlphaFoldDB" id="F0W3F7"/>
<dbReference type="GO" id="GO:0003677">
    <property type="term" value="F:DNA binding"/>
    <property type="evidence" value="ECO:0007669"/>
    <property type="project" value="UniProtKB-UniRule"/>
</dbReference>
<organism evidence="8">
    <name type="scientific">Albugo laibachii Nc14</name>
    <dbReference type="NCBI Taxonomy" id="890382"/>
    <lineage>
        <taxon>Eukaryota</taxon>
        <taxon>Sar</taxon>
        <taxon>Stramenopiles</taxon>
        <taxon>Oomycota</taxon>
        <taxon>Peronosporomycetes</taxon>
        <taxon>Albuginales</taxon>
        <taxon>Albuginaceae</taxon>
        <taxon>Albugo</taxon>
    </lineage>
</organism>
<reference evidence="8" key="2">
    <citation type="submission" date="2011-02" db="EMBL/GenBank/DDBJ databases">
        <authorList>
            <person name="MacLean D."/>
        </authorList>
    </citation>
    <scope>NUCLEOTIDE SEQUENCE</scope>
</reference>
<evidence type="ECO:0000256" key="5">
    <source>
        <dbReference type="ARBA" id="ARBA00023242"/>
    </source>
</evidence>
<dbReference type="EMBL" id="FR824058">
    <property type="protein sequence ID" value="CCA15600.1"/>
    <property type="molecule type" value="Genomic_DNA"/>
</dbReference>
<dbReference type="Gene3D" id="1.10.8.60">
    <property type="match status" value="1"/>
</dbReference>
<proteinExistence type="inferred from homology"/>
<reference evidence="8" key="1">
    <citation type="journal article" date="2011" name="PLoS Biol.">
        <title>Gene gain and loss during evolution of obligate parasitism in the white rust pathogen of Arabidopsis thaliana.</title>
        <authorList>
            <person name="Kemen E."/>
            <person name="Gardiner A."/>
            <person name="Schultz-Larsen T."/>
            <person name="Kemen A.C."/>
            <person name="Balmuth A.L."/>
            <person name="Robert-Seilaniantz A."/>
            <person name="Bailey K."/>
            <person name="Holub E."/>
            <person name="Studholme D.J."/>
            <person name="Maclean D."/>
            <person name="Jones J.D."/>
        </authorList>
    </citation>
    <scope>NUCLEOTIDE SEQUENCE</scope>
</reference>
<evidence type="ECO:0000313" key="9">
    <source>
        <dbReference type="EMBL" id="CCA16340.1"/>
    </source>
</evidence>
<dbReference type="Gene3D" id="3.60.21.60">
    <property type="match status" value="1"/>
</dbReference>
<protein>
    <recommendedName>
        <fullName evidence="6">DNA polymerase epsilon subunit</fullName>
    </recommendedName>
    <alternativeName>
        <fullName evidence="6">DNA polymerase II subunit 2</fullName>
    </alternativeName>
</protein>
<keyword evidence="3 6" id="KW-0235">DNA replication</keyword>
<evidence type="ECO:0000256" key="2">
    <source>
        <dbReference type="ARBA" id="ARBA00009560"/>
    </source>
</evidence>